<sequence>MMMASLWSVLVTGWLAGTLAVHAAVSYRYNPVFNPQSISTDIIELWPDERTTWQLRPAATGPLPLLDFPGTATLIQGSNFGSLTYGDPGASFTIGYICPMSRGFAICTVAVSGETTVQTELVSNVPIQGSFTLQPITPLSLPSSFPSSLPPIPSNSSLAGTPIPTSSNAGPAITLLPSDSELSPPLKPSQTQTSPNSASRLIACCGSWCYCFLLIAVIIANASDFSLGQSLLIRVLF</sequence>
<keyword evidence="2" id="KW-1185">Reference proteome</keyword>
<name>A0ACD3B3W6_9AGAR</name>
<dbReference type="Proteomes" id="UP000308600">
    <property type="component" value="Unassembled WGS sequence"/>
</dbReference>
<evidence type="ECO:0000313" key="1">
    <source>
        <dbReference type="EMBL" id="TFK72763.1"/>
    </source>
</evidence>
<accession>A0ACD3B3W6</accession>
<protein>
    <submittedName>
        <fullName evidence="1">Uncharacterized protein</fullName>
    </submittedName>
</protein>
<evidence type="ECO:0000313" key="2">
    <source>
        <dbReference type="Proteomes" id="UP000308600"/>
    </source>
</evidence>
<dbReference type="EMBL" id="ML208282">
    <property type="protein sequence ID" value="TFK72763.1"/>
    <property type="molecule type" value="Genomic_DNA"/>
</dbReference>
<gene>
    <name evidence="1" type="ORF">BDN72DRAFT_894570</name>
</gene>
<reference evidence="1 2" key="1">
    <citation type="journal article" date="2019" name="Nat. Ecol. Evol.">
        <title>Megaphylogeny resolves global patterns of mushroom evolution.</title>
        <authorList>
            <person name="Varga T."/>
            <person name="Krizsan K."/>
            <person name="Foldi C."/>
            <person name="Dima B."/>
            <person name="Sanchez-Garcia M."/>
            <person name="Sanchez-Ramirez S."/>
            <person name="Szollosi G.J."/>
            <person name="Szarkandi J.G."/>
            <person name="Papp V."/>
            <person name="Albert L."/>
            <person name="Andreopoulos W."/>
            <person name="Angelini C."/>
            <person name="Antonin V."/>
            <person name="Barry K.W."/>
            <person name="Bougher N.L."/>
            <person name="Buchanan P."/>
            <person name="Buyck B."/>
            <person name="Bense V."/>
            <person name="Catcheside P."/>
            <person name="Chovatia M."/>
            <person name="Cooper J."/>
            <person name="Damon W."/>
            <person name="Desjardin D."/>
            <person name="Finy P."/>
            <person name="Geml J."/>
            <person name="Haridas S."/>
            <person name="Hughes K."/>
            <person name="Justo A."/>
            <person name="Karasinski D."/>
            <person name="Kautmanova I."/>
            <person name="Kiss B."/>
            <person name="Kocsube S."/>
            <person name="Kotiranta H."/>
            <person name="LaButti K.M."/>
            <person name="Lechner B.E."/>
            <person name="Liimatainen K."/>
            <person name="Lipzen A."/>
            <person name="Lukacs Z."/>
            <person name="Mihaltcheva S."/>
            <person name="Morgado L.N."/>
            <person name="Niskanen T."/>
            <person name="Noordeloos M.E."/>
            <person name="Ohm R.A."/>
            <person name="Ortiz-Santana B."/>
            <person name="Ovrebo C."/>
            <person name="Racz N."/>
            <person name="Riley R."/>
            <person name="Savchenko A."/>
            <person name="Shiryaev A."/>
            <person name="Soop K."/>
            <person name="Spirin V."/>
            <person name="Szebenyi C."/>
            <person name="Tomsovsky M."/>
            <person name="Tulloss R.E."/>
            <person name="Uehling J."/>
            <person name="Grigoriev I.V."/>
            <person name="Vagvolgyi C."/>
            <person name="Papp T."/>
            <person name="Martin F.M."/>
            <person name="Miettinen O."/>
            <person name="Hibbett D.S."/>
            <person name="Nagy L.G."/>
        </authorList>
    </citation>
    <scope>NUCLEOTIDE SEQUENCE [LARGE SCALE GENOMIC DNA]</scope>
    <source>
        <strain evidence="1 2">NL-1719</strain>
    </source>
</reference>
<organism evidence="1 2">
    <name type="scientific">Pluteus cervinus</name>
    <dbReference type="NCBI Taxonomy" id="181527"/>
    <lineage>
        <taxon>Eukaryota</taxon>
        <taxon>Fungi</taxon>
        <taxon>Dikarya</taxon>
        <taxon>Basidiomycota</taxon>
        <taxon>Agaricomycotina</taxon>
        <taxon>Agaricomycetes</taxon>
        <taxon>Agaricomycetidae</taxon>
        <taxon>Agaricales</taxon>
        <taxon>Pluteineae</taxon>
        <taxon>Pluteaceae</taxon>
        <taxon>Pluteus</taxon>
    </lineage>
</organism>
<proteinExistence type="predicted"/>